<keyword evidence="4 8" id="KW-1133">Transmembrane helix</keyword>
<evidence type="ECO:0000313" key="10">
    <source>
        <dbReference type="Proteomes" id="UP001153620"/>
    </source>
</evidence>
<evidence type="ECO:0000256" key="5">
    <source>
        <dbReference type="ARBA" id="ARBA00023136"/>
    </source>
</evidence>
<dbReference type="InterPro" id="IPR052192">
    <property type="entry name" value="Insect_Ionotropic_Sensory_Rcpt"/>
</dbReference>
<feature type="transmembrane region" description="Helical" evidence="8">
    <location>
        <begin position="372"/>
        <end position="392"/>
    </location>
</feature>
<keyword evidence="10" id="KW-1185">Reference proteome</keyword>
<dbReference type="EMBL" id="OU895880">
    <property type="protein sequence ID" value="CAG9810965.1"/>
    <property type="molecule type" value="Genomic_DNA"/>
</dbReference>
<organism evidence="9 10">
    <name type="scientific">Chironomus riparius</name>
    <dbReference type="NCBI Taxonomy" id="315576"/>
    <lineage>
        <taxon>Eukaryota</taxon>
        <taxon>Metazoa</taxon>
        <taxon>Ecdysozoa</taxon>
        <taxon>Arthropoda</taxon>
        <taxon>Hexapoda</taxon>
        <taxon>Insecta</taxon>
        <taxon>Pterygota</taxon>
        <taxon>Neoptera</taxon>
        <taxon>Endopterygota</taxon>
        <taxon>Diptera</taxon>
        <taxon>Nematocera</taxon>
        <taxon>Chironomoidea</taxon>
        <taxon>Chironomidae</taxon>
        <taxon>Chironominae</taxon>
        <taxon>Chironomus</taxon>
    </lineage>
</organism>
<evidence type="ECO:0000256" key="8">
    <source>
        <dbReference type="SAM" id="Phobius"/>
    </source>
</evidence>
<feature type="transmembrane region" description="Helical" evidence="8">
    <location>
        <begin position="316"/>
        <end position="336"/>
    </location>
</feature>
<evidence type="ECO:0000256" key="1">
    <source>
        <dbReference type="ARBA" id="ARBA00004651"/>
    </source>
</evidence>
<protein>
    <recommendedName>
        <fullName evidence="11">Ionotropic receptor</fullName>
    </recommendedName>
</protein>
<evidence type="ECO:0000256" key="6">
    <source>
        <dbReference type="ARBA" id="ARBA00023170"/>
    </source>
</evidence>
<name>A0A9N9S7F2_9DIPT</name>
<keyword evidence="2" id="KW-1003">Cell membrane</keyword>
<dbReference type="AlphaFoldDB" id="A0A9N9S7F2"/>
<dbReference type="OrthoDB" id="7725497at2759"/>
<dbReference type="Proteomes" id="UP001153620">
    <property type="component" value="Chromosome 4"/>
</dbReference>
<feature type="transmembrane region" description="Helical" evidence="8">
    <location>
        <begin position="348"/>
        <end position="366"/>
    </location>
</feature>
<dbReference type="PANTHER" id="PTHR42643">
    <property type="entry name" value="IONOTROPIC RECEPTOR 20A-RELATED"/>
    <property type="match status" value="1"/>
</dbReference>
<evidence type="ECO:0000256" key="3">
    <source>
        <dbReference type="ARBA" id="ARBA00022692"/>
    </source>
</evidence>
<dbReference type="GO" id="GO:0005886">
    <property type="term" value="C:plasma membrane"/>
    <property type="evidence" value="ECO:0007669"/>
    <property type="project" value="UniProtKB-SubCell"/>
</dbReference>
<evidence type="ECO:0000313" key="9">
    <source>
        <dbReference type="EMBL" id="CAG9810965.1"/>
    </source>
</evidence>
<proteinExistence type="predicted"/>
<evidence type="ECO:0000256" key="4">
    <source>
        <dbReference type="ARBA" id="ARBA00022989"/>
    </source>
</evidence>
<keyword evidence="6" id="KW-0675">Receptor</keyword>
<sequence>MVNFLSFEDIILELMDDVEVSAKAFNQVIDEFFTERQIIFDIVYFKSFDNLTELIDSILKQSNGNFSYALSSYDENLPNYLYFMQSAIFFLYSCNDIFSLHTSVELTNLSPKELKFLVFIQNCSLKELENSIDRLVERNELNSDRGYIEVFEYLLIDDENLIHLASIEWFTELACNQIQLVVLNTFDKNNQKWREDLENYEKFQNFYGCHLKMFLYENSTTCWERIEKTQDGLIPAGLKFDVFEIISKIANYSPDYNFNDSNFDIVFNIFNKRSILNTLTHMTTSFIESREIVVTTLGEPYTSYEKLWLPFDDATWMFLIFTFFIGFSSIFIIYRLNNFIQIGIFGSNIKTPSLNIVGTFFGIPQLKVPTNHIPRFLLIMFVFFCLIIRTCYQSKLFEFMTSTPRRSPPQTIQELKDNDFRIFFVQDYNDIEDLIEDEKMNWPQTYPISYAVYNKIFIYQSHNATAKIGLIIDEPSWKNFKKIGSEKFGFKIDWQTIPNYYLAVGQSGFLFNANNFFFHIFDETVQKLIPSGIMAQLLQNCFPFEVKSKSKKDAIVLSIEDLDFGFIIWLGCCAVCAACFVGEIFIWIFWRTLEQMQSQKCPTKVKFAKVCPVNTAMQSMEQKNSENLNIFRIQKLNLDSDGLQTDSNIEYDIYCIFGKKVEILKIEDEIDEFKFQSHMKNT</sequence>
<feature type="transmembrane region" description="Helical" evidence="8">
    <location>
        <begin position="500"/>
        <end position="521"/>
    </location>
</feature>
<keyword evidence="7" id="KW-0325">Glycoprotein</keyword>
<dbReference type="PANTHER" id="PTHR42643:SF30">
    <property type="entry name" value="IONOTROPIC RECEPTOR 40A-RELATED"/>
    <property type="match status" value="1"/>
</dbReference>
<reference evidence="9" key="1">
    <citation type="submission" date="2022-01" db="EMBL/GenBank/DDBJ databases">
        <authorList>
            <person name="King R."/>
        </authorList>
    </citation>
    <scope>NUCLEOTIDE SEQUENCE</scope>
</reference>
<evidence type="ECO:0008006" key="11">
    <source>
        <dbReference type="Google" id="ProtNLM"/>
    </source>
</evidence>
<keyword evidence="3 8" id="KW-0812">Transmembrane</keyword>
<evidence type="ECO:0000256" key="7">
    <source>
        <dbReference type="ARBA" id="ARBA00023180"/>
    </source>
</evidence>
<comment type="subcellular location">
    <subcellularLocation>
        <location evidence="1">Cell membrane</location>
        <topology evidence="1">Multi-pass membrane protein</topology>
    </subcellularLocation>
</comment>
<evidence type="ECO:0000256" key="2">
    <source>
        <dbReference type="ARBA" id="ARBA00022475"/>
    </source>
</evidence>
<dbReference type="Gene3D" id="1.10.287.70">
    <property type="match status" value="1"/>
</dbReference>
<keyword evidence="5 8" id="KW-0472">Membrane</keyword>
<feature type="transmembrane region" description="Helical" evidence="8">
    <location>
        <begin position="566"/>
        <end position="590"/>
    </location>
</feature>
<reference evidence="9" key="2">
    <citation type="submission" date="2022-10" db="EMBL/GenBank/DDBJ databases">
        <authorList>
            <consortium name="ENA_rothamsted_submissions"/>
            <consortium name="culmorum"/>
            <person name="King R."/>
        </authorList>
    </citation>
    <scope>NUCLEOTIDE SEQUENCE</scope>
</reference>
<gene>
    <name evidence="9" type="ORF">CHIRRI_LOCUS13775</name>
</gene>
<accession>A0A9N9S7F2</accession>